<dbReference type="AlphaFoldDB" id="A0A6M2BVF9"/>
<keyword evidence="1" id="KW-0732">Signal</keyword>
<reference evidence="2 3" key="1">
    <citation type="journal article" date="2014" name="Int. J. Syst. Evol. Microbiol.">
        <title>Solimonas terrae sp. nov., isolated from soil.</title>
        <authorList>
            <person name="Kim S.J."/>
            <person name="Moon J.Y."/>
            <person name="Weon H.Y."/>
            <person name="Ahn J.H."/>
            <person name="Chen W.M."/>
            <person name="Kwon S.W."/>
        </authorList>
    </citation>
    <scope>NUCLEOTIDE SEQUENCE [LARGE SCALE GENOMIC DNA]</scope>
    <source>
        <strain evidence="2 3">KIS83-12</strain>
    </source>
</reference>
<proteinExistence type="predicted"/>
<organism evidence="2 3">
    <name type="scientific">Solimonas terrae</name>
    <dbReference type="NCBI Taxonomy" id="1396819"/>
    <lineage>
        <taxon>Bacteria</taxon>
        <taxon>Pseudomonadati</taxon>
        <taxon>Pseudomonadota</taxon>
        <taxon>Gammaproteobacteria</taxon>
        <taxon>Nevskiales</taxon>
        <taxon>Nevskiaceae</taxon>
        <taxon>Solimonas</taxon>
    </lineage>
</organism>
<gene>
    <name evidence="2" type="ORF">G7Y85_14485</name>
</gene>
<keyword evidence="3" id="KW-1185">Reference proteome</keyword>
<dbReference type="Proteomes" id="UP000472676">
    <property type="component" value="Unassembled WGS sequence"/>
</dbReference>
<dbReference type="RefSeq" id="WP_166258553.1">
    <property type="nucleotide sequence ID" value="NZ_JAAMOW010000007.1"/>
</dbReference>
<evidence type="ECO:0008006" key="4">
    <source>
        <dbReference type="Google" id="ProtNLM"/>
    </source>
</evidence>
<dbReference type="Gene3D" id="3.40.190.10">
    <property type="entry name" value="Periplasmic binding protein-like II"/>
    <property type="match status" value="1"/>
</dbReference>
<feature type="signal peptide" evidence="1">
    <location>
        <begin position="1"/>
        <end position="23"/>
    </location>
</feature>
<sequence length="158" mass="17011">MRSIGLRVLLSLVAGVLSASAHADGPIAVIVAPLHADVRLDADDLALIFRRKRQYWNDGSRIQPANLAVDNAQRIAFSRAVLGADPAALDDYWNEQYFRGVRPPYVVDSNEAMLRFVAETPGAIGYVDACLAGNGVAIVGYLDGGGHWHRSRSAPTPC</sequence>
<evidence type="ECO:0000256" key="1">
    <source>
        <dbReference type="SAM" id="SignalP"/>
    </source>
</evidence>
<evidence type="ECO:0000313" key="2">
    <source>
        <dbReference type="EMBL" id="NGY05979.1"/>
    </source>
</evidence>
<accession>A0A6M2BVF9</accession>
<name>A0A6M2BVF9_9GAMM</name>
<evidence type="ECO:0000313" key="3">
    <source>
        <dbReference type="Proteomes" id="UP000472676"/>
    </source>
</evidence>
<comment type="caution">
    <text evidence="2">The sequence shown here is derived from an EMBL/GenBank/DDBJ whole genome shotgun (WGS) entry which is preliminary data.</text>
</comment>
<protein>
    <recommendedName>
        <fullName evidence="4">PBP domain-containing protein</fullName>
    </recommendedName>
</protein>
<dbReference type="EMBL" id="JAAMOW010000007">
    <property type="protein sequence ID" value="NGY05979.1"/>
    <property type="molecule type" value="Genomic_DNA"/>
</dbReference>
<dbReference type="SUPFAM" id="SSF53850">
    <property type="entry name" value="Periplasmic binding protein-like II"/>
    <property type="match status" value="1"/>
</dbReference>
<feature type="chain" id="PRO_5027023381" description="PBP domain-containing protein" evidence="1">
    <location>
        <begin position="24"/>
        <end position="158"/>
    </location>
</feature>